<dbReference type="InterPro" id="IPR002686">
    <property type="entry name" value="Transposase_17"/>
</dbReference>
<feature type="domain" description="Transposase IS200-like" evidence="1">
    <location>
        <begin position="9"/>
        <end position="123"/>
    </location>
</feature>
<dbReference type="GO" id="GO:0004803">
    <property type="term" value="F:transposase activity"/>
    <property type="evidence" value="ECO:0007669"/>
    <property type="project" value="InterPro"/>
</dbReference>
<evidence type="ECO:0000313" key="3">
    <source>
        <dbReference type="Proteomes" id="UP000475582"/>
    </source>
</evidence>
<organism evidence="2 3">
    <name type="scientific">Duganella radicis</name>
    <dbReference type="NCBI Taxonomy" id="551988"/>
    <lineage>
        <taxon>Bacteria</taxon>
        <taxon>Pseudomonadati</taxon>
        <taxon>Pseudomonadota</taxon>
        <taxon>Betaproteobacteria</taxon>
        <taxon>Burkholderiales</taxon>
        <taxon>Oxalobacteraceae</taxon>
        <taxon>Telluria group</taxon>
        <taxon>Duganella</taxon>
    </lineage>
</organism>
<comment type="caution">
    <text evidence="2">The sequence shown here is derived from an EMBL/GenBank/DDBJ whole genome shotgun (WGS) entry which is preliminary data.</text>
</comment>
<dbReference type="InterPro" id="IPR036515">
    <property type="entry name" value="Transposase_17_sf"/>
</dbReference>
<reference evidence="2 3" key="1">
    <citation type="submission" date="2019-11" db="EMBL/GenBank/DDBJ databases">
        <title>Type strains purchased from KCTC, JCM and DSMZ.</title>
        <authorList>
            <person name="Lu H."/>
        </authorList>
    </citation>
    <scope>NUCLEOTIDE SEQUENCE [LARGE SCALE GENOMIC DNA]</scope>
    <source>
        <strain evidence="2 3">KCTC 22382</strain>
    </source>
</reference>
<dbReference type="Proteomes" id="UP000475582">
    <property type="component" value="Unassembled WGS sequence"/>
</dbReference>
<keyword evidence="3" id="KW-1185">Reference proteome</keyword>
<dbReference type="GO" id="GO:0043565">
    <property type="term" value="F:sequence-specific DNA binding"/>
    <property type="evidence" value="ECO:0007669"/>
    <property type="project" value="InterPro"/>
</dbReference>
<sequence>MTRPLRIEYPGALYHVTSRGDRKSAIFRDDTDRAMWLQTLAEVCAHFRFSVHAFCQMGNHYHLLVETLDGKLAQGMRQLNGVYSQYFNRRHKLVGHVFQGRYQAILVERQNYLLELSRYIVLNPVRAGMVGRPEDWPWSNFNYVCANNKVPLWLDIVWLLSNFSPDRKLAIDGYKIFVLAGMGLESPLKNTYRQLILGSQDFIARHQQANDASSRDGITKIQRSAVSLSLAAYQERFPDRDLAMAEAYRSRAYTLTEIARHFGVAHTTVSRAVKKHR</sequence>
<dbReference type="AlphaFoldDB" id="A0A6L6PC02"/>
<evidence type="ECO:0000313" key="2">
    <source>
        <dbReference type="EMBL" id="MTV36097.1"/>
    </source>
</evidence>
<proteinExistence type="predicted"/>
<dbReference type="Gene3D" id="3.30.70.1290">
    <property type="entry name" value="Transposase IS200-like"/>
    <property type="match status" value="1"/>
</dbReference>
<protein>
    <submittedName>
        <fullName evidence="2">Addiction module toxin RelE</fullName>
    </submittedName>
</protein>
<dbReference type="InterPro" id="IPR010921">
    <property type="entry name" value="Trp_repressor/repl_initiator"/>
</dbReference>
<dbReference type="PANTHER" id="PTHR34322:SF2">
    <property type="entry name" value="TRANSPOSASE IS200-LIKE DOMAIN-CONTAINING PROTEIN"/>
    <property type="match status" value="1"/>
</dbReference>
<dbReference type="OrthoDB" id="9814067at2"/>
<dbReference type="PANTHER" id="PTHR34322">
    <property type="entry name" value="TRANSPOSASE, Y1_TNP DOMAIN-CONTAINING"/>
    <property type="match status" value="1"/>
</dbReference>
<dbReference type="SMART" id="SM01321">
    <property type="entry name" value="Y1_Tnp"/>
    <property type="match status" value="1"/>
</dbReference>
<evidence type="ECO:0000259" key="1">
    <source>
        <dbReference type="SMART" id="SM01321"/>
    </source>
</evidence>
<dbReference type="SUPFAM" id="SSF48295">
    <property type="entry name" value="TrpR-like"/>
    <property type="match status" value="1"/>
</dbReference>
<dbReference type="Pfam" id="PF01797">
    <property type="entry name" value="Y1_Tnp"/>
    <property type="match status" value="1"/>
</dbReference>
<name>A0A6L6PC02_9BURK</name>
<gene>
    <name evidence="2" type="ORF">GM676_00670</name>
</gene>
<dbReference type="EMBL" id="WNKY01000001">
    <property type="protein sequence ID" value="MTV36097.1"/>
    <property type="molecule type" value="Genomic_DNA"/>
</dbReference>
<dbReference type="RefSeq" id="WP_155461458.1">
    <property type="nucleotide sequence ID" value="NZ_WNKY01000001.1"/>
</dbReference>
<dbReference type="SUPFAM" id="SSF143422">
    <property type="entry name" value="Transposase IS200-like"/>
    <property type="match status" value="1"/>
</dbReference>
<accession>A0A6L6PC02</accession>
<dbReference type="GO" id="GO:0006313">
    <property type="term" value="P:DNA transposition"/>
    <property type="evidence" value="ECO:0007669"/>
    <property type="project" value="InterPro"/>
</dbReference>